<feature type="transmembrane region" description="Helical" evidence="8">
    <location>
        <begin position="367"/>
        <end position="392"/>
    </location>
</feature>
<keyword evidence="5 8" id="KW-1133">Transmembrane helix</keyword>
<feature type="region of interest" description="Disordered" evidence="7">
    <location>
        <begin position="505"/>
        <end position="524"/>
    </location>
</feature>
<evidence type="ECO:0000259" key="9">
    <source>
        <dbReference type="PROSITE" id="PS50850"/>
    </source>
</evidence>
<reference evidence="10" key="2">
    <citation type="submission" date="2022-09" db="EMBL/GenBank/DDBJ databases">
        <title>Biosynthetic gene clusters of Dactylosporangioum fulvum.</title>
        <authorList>
            <person name="Caradec T."/>
        </authorList>
    </citation>
    <scope>NUCLEOTIDE SEQUENCE</scope>
    <source>
        <strain evidence="10">NRRL B-16292</strain>
    </source>
</reference>
<organism evidence="10 11">
    <name type="scientific">Dactylosporangium fulvum</name>
    <dbReference type="NCBI Taxonomy" id="53359"/>
    <lineage>
        <taxon>Bacteria</taxon>
        <taxon>Bacillati</taxon>
        <taxon>Actinomycetota</taxon>
        <taxon>Actinomycetes</taxon>
        <taxon>Micromonosporales</taxon>
        <taxon>Micromonosporaceae</taxon>
        <taxon>Dactylosporangium</taxon>
    </lineage>
</organism>
<protein>
    <submittedName>
        <fullName evidence="10">MFS transporter</fullName>
    </submittedName>
</protein>
<feature type="transmembrane region" description="Helical" evidence="8">
    <location>
        <begin position="114"/>
        <end position="135"/>
    </location>
</feature>
<feature type="transmembrane region" description="Helical" evidence="8">
    <location>
        <begin position="235"/>
        <end position="255"/>
    </location>
</feature>
<comment type="subcellular location">
    <subcellularLocation>
        <location evidence="1">Cell membrane</location>
        <topology evidence="1">Multi-pass membrane protein</topology>
    </subcellularLocation>
</comment>
<dbReference type="InterPro" id="IPR005829">
    <property type="entry name" value="Sugar_transporter_CS"/>
</dbReference>
<dbReference type="PANTHER" id="PTHR42718">
    <property type="entry name" value="MAJOR FACILITATOR SUPERFAMILY MULTIDRUG TRANSPORTER MFSC"/>
    <property type="match status" value="1"/>
</dbReference>
<evidence type="ECO:0000256" key="5">
    <source>
        <dbReference type="ARBA" id="ARBA00022989"/>
    </source>
</evidence>
<dbReference type="EMBL" id="CP073720">
    <property type="protein sequence ID" value="UWP79915.1"/>
    <property type="molecule type" value="Genomic_DNA"/>
</dbReference>
<feature type="transmembrane region" description="Helical" evidence="8">
    <location>
        <begin position="317"/>
        <end position="335"/>
    </location>
</feature>
<keyword evidence="6 8" id="KW-0472">Membrane</keyword>
<feature type="transmembrane region" description="Helical" evidence="8">
    <location>
        <begin position="59"/>
        <end position="77"/>
    </location>
</feature>
<sequence>MDASPSQAPTTTAELPARHRWAALGVLAAAVLLLAIDGTVLALAVPALTESLSPTAEQILWIGDIYSLALAGLLVLMGNLADRFGRKRILLAGSVAFGAASLLAAFSTTAEMLIAARLLLGVAGATLMPSTLSLIRNIFPDDAERTRAIAVWSTAFGAGSAIGPLVGGFLLEHFWWGSVFLINIPVMVIVLVTGLILLPESKDPNPGGFDVLSALLSMVTIVPIVYAITHVIGSGLNPVIIGCVIVGLAGGALFVRRQRRMDNPMLDVELFRSPAFSGAVAANVISIFALAGLLFFFSQYLQFARGYSPLQAGLAELPSTIASIVVVAAIGVLAARLGRGRAIALGLSMAAAGLAFVALAASADSYVWLALCLVPIGFGIGLALTLTGDAIVAAAPPRKAGAVSAIAETGNELGVVLGIAVLGSLVSLVYRATVVVPDTVALDVAARVEDSIGAALNTLDPDDALASVARDAFVTAMQATSLVAAALTLGGAVVARLLIPSMRVPSGRSTAEPARAGADLDATE</sequence>
<dbReference type="Gene3D" id="1.20.1720.10">
    <property type="entry name" value="Multidrug resistance protein D"/>
    <property type="match status" value="1"/>
</dbReference>
<dbReference type="Pfam" id="PF07690">
    <property type="entry name" value="MFS_1"/>
    <property type="match status" value="1"/>
</dbReference>
<feature type="transmembrane region" description="Helical" evidence="8">
    <location>
        <begin position="147"/>
        <end position="167"/>
    </location>
</feature>
<feature type="transmembrane region" description="Helical" evidence="8">
    <location>
        <begin position="173"/>
        <end position="197"/>
    </location>
</feature>
<dbReference type="InterPro" id="IPR020846">
    <property type="entry name" value="MFS_dom"/>
</dbReference>
<evidence type="ECO:0000256" key="3">
    <source>
        <dbReference type="ARBA" id="ARBA00022475"/>
    </source>
</evidence>
<feature type="transmembrane region" description="Helical" evidence="8">
    <location>
        <begin position="89"/>
        <end position="108"/>
    </location>
</feature>
<dbReference type="Gene3D" id="1.20.1250.20">
    <property type="entry name" value="MFS general substrate transporter like domains"/>
    <property type="match status" value="1"/>
</dbReference>
<dbReference type="SUPFAM" id="SSF103473">
    <property type="entry name" value="MFS general substrate transporter"/>
    <property type="match status" value="1"/>
</dbReference>
<dbReference type="InterPro" id="IPR036259">
    <property type="entry name" value="MFS_trans_sf"/>
</dbReference>
<accession>A0ABY5VQU8</accession>
<feature type="transmembrane region" description="Helical" evidence="8">
    <location>
        <begin position="413"/>
        <end position="432"/>
    </location>
</feature>
<feature type="transmembrane region" description="Helical" evidence="8">
    <location>
        <begin position="209"/>
        <end position="229"/>
    </location>
</feature>
<dbReference type="PROSITE" id="PS00216">
    <property type="entry name" value="SUGAR_TRANSPORT_1"/>
    <property type="match status" value="1"/>
</dbReference>
<dbReference type="InterPro" id="IPR011701">
    <property type="entry name" value="MFS"/>
</dbReference>
<feature type="transmembrane region" description="Helical" evidence="8">
    <location>
        <begin position="342"/>
        <end position="361"/>
    </location>
</feature>
<keyword evidence="4 8" id="KW-0812">Transmembrane</keyword>
<evidence type="ECO:0000256" key="7">
    <source>
        <dbReference type="SAM" id="MobiDB-lite"/>
    </source>
</evidence>
<evidence type="ECO:0000256" key="6">
    <source>
        <dbReference type="ARBA" id="ARBA00023136"/>
    </source>
</evidence>
<feature type="transmembrane region" description="Helical" evidence="8">
    <location>
        <begin position="479"/>
        <end position="499"/>
    </location>
</feature>
<gene>
    <name evidence="10" type="ORF">Dfulv_32750</name>
</gene>
<proteinExistence type="predicted"/>
<keyword evidence="2" id="KW-0813">Transport</keyword>
<reference evidence="10" key="1">
    <citation type="submission" date="2021-04" db="EMBL/GenBank/DDBJ databases">
        <authorList>
            <person name="Hartkoorn R.C."/>
            <person name="Beaudoing E."/>
            <person name="Hot D."/>
        </authorList>
    </citation>
    <scope>NUCLEOTIDE SEQUENCE</scope>
    <source>
        <strain evidence="10">NRRL B-16292</strain>
    </source>
</reference>
<dbReference type="PROSITE" id="PS50850">
    <property type="entry name" value="MFS"/>
    <property type="match status" value="1"/>
</dbReference>
<evidence type="ECO:0000256" key="8">
    <source>
        <dbReference type="SAM" id="Phobius"/>
    </source>
</evidence>
<dbReference type="CDD" id="cd17321">
    <property type="entry name" value="MFS_MMR_MDR_like"/>
    <property type="match status" value="1"/>
</dbReference>
<dbReference type="PANTHER" id="PTHR42718:SF47">
    <property type="entry name" value="METHYL VIOLOGEN RESISTANCE PROTEIN SMVA"/>
    <property type="match status" value="1"/>
</dbReference>
<keyword evidence="3" id="KW-1003">Cell membrane</keyword>
<dbReference type="Proteomes" id="UP001059617">
    <property type="component" value="Chromosome"/>
</dbReference>
<feature type="domain" description="Major facilitator superfamily (MFS) profile" evidence="9">
    <location>
        <begin position="23"/>
        <end position="503"/>
    </location>
</feature>
<feature type="transmembrane region" description="Helical" evidence="8">
    <location>
        <begin position="21"/>
        <end position="47"/>
    </location>
</feature>
<evidence type="ECO:0000313" key="10">
    <source>
        <dbReference type="EMBL" id="UWP79915.1"/>
    </source>
</evidence>
<evidence type="ECO:0000256" key="4">
    <source>
        <dbReference type="ARBA" id="ARBA00022692"/>
    </source>
</evidence>
<keyword evidence="11" id="KW-1185">Reference proteome</keyword>
<dbReference type="RefSeq" id="WP_259857673.1">
    <property type="nucleotide sequence ID" value="NZ_BAAAST010000001.1"/>
</dbReference>
<feature type="transmembrane region" description="Helical" evidence="8">
    <location>
        <begin position="276"/>
        <end position="297"/>
    </location>
</feature>
<evidence type="ECO:0000256" key="1">
    <source>
        <dbReference type="ARBA" id="ARBA00004651"/>
    </source>
</evidence>
<evidence type="ECO:0000256" key="2">
    <source>
        <dbReference type="ARBA" id="ARBA00022448"/>
    </source>
</evidence>
<name>A0ABY5VQU8_9ACTN</name>
<evidence type="ECO:0000313" key="11">
    <source>
        <dbReference type="Proteomes" id="UP001059617"/>
    </source>
</evidence>